<dbReference type="AlphaFoldDB" id="A0A6A6UEX6"/>
<dbReference type="OrthoDB" id="45365at2759"/>
<sequence length="328" mass="34315">MKTLQLLAVWGLEVVAVSAAYCVKTLAPIGGGPRQEQSVVAAGDKIYIVAGLRKGAGLRGENITSAVEVYDTVKDTWSDVAPLPFAVHHSNVAAVDGKLYYLGGLYSATGSIFPSVVRADSYRYDPTTNKWEPLAPMPNARGSAAMGVHGKTIYLVGGLLADMQAVDTVSSYDTVTNTWKSLDALKLPEARDHAGSVVVNNTFYLVGGRVGGPWQNRGTVLTLDLKNPSTWMPKASMPVARGGLAVAEAAGRIWAFGGEGNKASAKGVFGDVNVYDIKKDTWETAAPMTAPRHGFGAASVGGRVYVPGGGANQGGGGMVDVNEAYYAC</sequence>
<accession>A0A6A6UEX6</accession>
<dbReference type="Gene3D" id="2.120.10.80">
    <property type="entry name" value="Kelch-type beta propeller"/>
    <property type="match status" value="2"/>
</dbReference>
<dbReference type="SUPFAM" id="SSF117281">
    <property type="entry name" value="Kelch motif"/>
    <property type="match status" value="2"/>
</dbReference>
<protein>
    <submittedName>
        <fullName evidence="2">Galactose oxidase</fullName>
    </submittedName>
</protein>
<proteinExistence type="predicted"/>
<gene>
    <name evidence="2" type="ORF">BT63DRAFT_424288</name>
</gene>
<feature type="signal peptide" evidence="1">
    <location>
        <begin position="1"/>
        <end position="19"/>
    </location>
</feature>
<evidence type="ECO:0000313" key="3">
    <source>
        <dbReference type="Proteomes" id="UP000799302"/>
    </source>
</evidence>
<dbReference type="Proteomes" id="UP000799302">
    <property type="component" value="Unassembled WGS sequence"/>
</dbReference>
<keyword evidence="1" id="KW-0732">Signal</keyword>
<dbReference type="SMART" id="SM00612">
    <property type="entry name" value="Kelch"/>
    <property type="match status" value="5"/>
</dbReference>
<keyword evidence="3" id="KW-1185">Reference proteome</keyword>
<dbReference type="EMBL" id="MU004234">
    <property type="protein sequence ID" value="KAF2670350.1"/>
    <property type="molecule type" value="Genomic_DNA"/>
</dbReference>
<dbReference type="InterPro" id="IPR006652">
    <property type="entry name" value="Kelch_1"/>
</dbReference>
<dbReference type="PANTHER" id="PTHR45632">
    <property type="entry name" value="LD33804P"/>
    <property type="match status" value="1"/>
</dbReference>
<dbReference type="PANTHER" id="PTHR45632:SF24">
    <property type="entry name" value="GALACTOSE OXIDASE"/>
    <property type="match status" value="1"/>
</dbReference>
<dbReference type="Pfam" id="PF24681">
    <property type="entry name" value="Kelch_KLHDC2_KLHL20_DRC7"/>
    <property type="match status" value="1"/>
</dbReference>
<dbReference type="Pfam" id="PF01344">
    <property type="entry name" value="Kelch_1"/>
    <property type="match status" value="1"/>
</dbReference>
<reference evidence="2" key="1">
    <citation type="journal article" date="2020" name="Stud. Mycol.">
        <title>101 Dothideomycetes genomes: a test case for predicting lifestyles and emergence of pathogens.</title>
        <authorList>
            <person name="Haridas S."/>
            <person name="Albert R."/>
            <person name="Binder M."/>
            <person name="Bloem J."/>
            <person name="Labutti K."/>
            <person name="Salamov A."/>
            <person name="Andreopoulos B."/>
            <person name="Baker S."/>
            <person name="Barry K."/>
            <person name="Bills G."/>
            <person name="Bluhm B."/>
            <person name="Cannon C."/>
            <person name="Castanera R."/>
            <person name="Culley D."/>
            <person name="Daum C."/>
            <person name="Ezra D."/>
            <person name="Gonzalez J."/>
            <person name="Henrissat B."/>
            <person name="Kuo A."/>
            <person name="Liang C."/>
            <person name="Lipzen A."/>
            <person name="Lutzoni F."/>
            <person name="Magnuson J."/>
            <person name="Mondo S."/>
            <person name="Nolan M."/>
            <person name="Ohm R."/>
            <person name="Pangilinan J."/>
            <person name="Park H.-J."/>
            <person name="Ramirez L."/>
            <person name="Alfaro M."/>
            <person name="Sun H."/>
            <person name="Tritt A."/>
            <person name="Yoshinaga Y."/>
            <person name="Zwiers L.-H."/>
            <person name="Turgeon B."/>
            <person name="Goodwin S."/>
            <person name="Spatafora J."/>
            <person name="Crous P."/>
            <person name="Grigoriev I."/>
        </authorList>
    </citation>
    <scope>NUCLEOTIDE SEQUENCE</scope>
    <source>
        <strain evidence="2">CBS 115976</strain>
    </source>
</reference>
<evidence type="ECO:0000313" key="2">
    <source>
        <dbReference type="EMBL" id="KAF2670350.1"/>
    </source>
</evidence>
<dbReference type="InterPro" id="IPR015915">
    <property type="entry name" value="Kelch-typ_b-propeller"/>
</dbReference>
<organism evidence="2 3">
    <name type="scientific">Microthyrium microscopicum</name>
    <dbReference type="NCBI Taxonomy" id="703497"/>
    <lineage>
        <taxon>Eukaryota</taxon>
        <taxon>Fungi</taxon>
        <taxon>Dikarya</taxon>
        <taxon>Ascomycota</taxon>
        <taxon>Pezizomycotina</taxon>
        <taxon>Dothideomycetes</taxon>
        <taxon>Dothideomycetes incertae sedis</taxon>
        <taxon>Microthyriales</taxon>
        <taxon>Microthyriaceae</taxon>
        <taxon>Microthyrium</taxon>
    </lineage>
</organism>
<name>A0A6A6UEX6_9PEZI</name>
<evidence type="ECO:0000256" key="1">
    <source>
        <dbReference type="SAM" id="SignalP"/>
    </source>
</evidence>
<feature type="chain" id="PRO_5025615041" evidence="1">
    <location>
        <begin position="20"/>
        <end position="328"/>
    </location>
</feature>